<proteinExistence type="predicted"/>
<dbReference type="EMBL" id="GG697241">
    <property type="protein sequence ID" value="EET89590.1"/>
    <property type="molecule type" value="Genomic_DNA"/>
</dbReference>
<reference evidence="2 3" key="1">
    <citation type="journal article" date="2009" name="Genome Biol.">
        <title>Community-wide analysis of microbial genome sequence signatures.</title>
        <authorList>
            <person name="Dick G.J."/>
            <person name="Andersson A.F."/>
            <person name="Baker B.J."/>
            <person name="Simmons S.L."/>
            <person name="Thomas B.C."/>
            <person name="Yelton A.P."/>
            <person name="Banfield J.F."/>
        </authorList>
    </citation>
    <scope>NUCLEOTIDE SEQUENCE [LARGE SCALE GENOMIC DNA]</scope>
    <source>
        <strain evidence="2">ARMAN-2</strain>
    </source>
</reference>
<keyword evidence="1" id="KW-0472">Membrane</keyword>
<organism evidence="2 3">
    <name type="scientific">Candidatus Micrarchaeum acidiphilum ARMAN-2</name>
    <dbReference type="NCBI Taxonomy" id="425595"/>
    <lineage>
        <taxon>Archaea</taxon>
        <taxon>Candidatus Micrarchaeota</taxon>
        <taxon>Candidatus Micrarchaeia</taxon>
        <taxon>Candidatus Micrarchaeales</taxon>
        <taxon>Candidatus Micrarchaeaceae</taxon>
        <taxon>Candidatus Micrarchaeum</taxon>
    </lineage>
</organism>
<sequence length="197" mass="21525">MFTACNKGHREQRRHMMVPMPYKSKTRSTKRPNAASARRRRLASIRAVFSRPEHIGIAVIGAVIYYLLFYFLITQSDHGVFLLTIPAYMIYLLVITSGILLSISIFSIRSLRRSKIKNGAPASFLSVAMPAASGVIAGCSCEVPILGSILYPLGLNVFAVSGIISAIAVYGPALIAVFIAANLLSIYYLSGRIARTR</sequence>
<keyword evidence="1" id="KW-1133">Transmembrane helix</keyword>
<accession>C7DI16</accession>
<feature type="transmembrane region" description="Helical" evidence="1">
    <location>
        <begin position="127"/>
        <end position="151"/>
    </location>
</feature>
<feature type="transmembrane region" description="Helical" evidence="1">
    <location>
        <begin position="163"/>
        <end position="189"/>
    </location>
</feature>
<gene>
    <name evidence="2" type="ORF">UNLARM2_0708</name>
</gene>
<evidence type="ECO:0000313" key="2">
    <source>
        <dbReference type="EMBL" id="EET89590.1"/>
    </source>
</evidence>
<reference evidence="2 3" key="2">
    <citation type="journal article" date="2010" name="Proc. Natl. Acad. Sci. U.S.A.">
        <title>Enigmatic, ultrasmall, uncultivated Archaea.</title>
        <authorList>
            <person name="Baker B.J."/>
            <person name="Comolli L.R."/>
            <person name="Dick G.J."/>
            <person name="Hauser L.J."/>
            <person name="Hyatt D."/>
            <person name="Dill B.D."/>
            <person name="Land M.L."/>
            <person name="Verberkmoes N.C."/>
            <person name="Hettich R.L."/>
            <person name="Banfield J.F."/>
        </authorList>
    </citation>
    <scope>NUCLEOTIDE SEQUENCE [LARGE SCALE GENOMIC DNA]</scope>
    <source>
        <strain evidence="2">ARMAN-2</strain>
    </source>
</reference>
<dbReference type="Proteomes" id="UP000332487">
    <property type="component" value="Unassembled WGS sequence"/>
</dbReference>
<dbReference type="AlphaFoldDB" id="C7DI16"/>
<evidence type="ECO:0000256" key="1">
    <source>
        <dbReference type="SAM" id="Phobius"/>
    </source>
</evidence>
<keyword evidence="1" id="KW-0812">Transmembrane</keyword>
<feature type="transmembrane region" description="Helical" evidence="1">
    <location>
        <begin position="85"/>
        <end position="106"/>
    </location>
</feature>
<keyword evidence="3" id="KW-1185">Reference proteome</keyword>
<protein>
    <submittedName>
        <fullName evidence="2">Uncharacterized protein</fullName>
    </submittedName>
</protein>
<evidence type="ECO:0000313" key="3">
    <source>
        <dbReference type="Proteomes" id="UP000332487"/>
    </source>
</evidence>
<name>C7DI16_MICA2</name>
<feature type="transmembrane region" description="Helical" evidence="1">
    <location>
        <begin position="55"/>
        <end position="73"/>
    </location>
</feature>